<comment type="caution">
    <text evidence="14">The sequence shown here is derived from an EMBL/GenBank/DDBJ whole genome shotgun (WGS) entry which is preliminary data.</text>
</comment>
<dbReference type="OrthoDB" id="18982at2759"/>
<evidence type="ECO:0000256" key="3">
    <source>
        <dbReference type="ARBA" id="ARBA00009714"/>
    </source>
</evidence>
<evidence type="ECO:0000256" key="11">
    <source>
        <dbReference type="ARBA" id="ARBA00024615"/>
    </source>
</evidence>
<evidence type="ECO:0000256" key="7">
    <source>
        <dbReference type="ARBA" id="ARBA00023006"/>
    </source>
</evidence>
<evidence type="ECO:0000313" key="14">
    <source>
        <dbReference type="EMBL" id="KAF5330322.1"/>
    </source>
</evidence>
<proteinExistence type="inferred from homology"/>
<feature type="region of interest" description="Disordered" evidence="13">
    <location>
        <begin position="1432"/>
        <end position="1464"/>
    </location>
</feature>
<dbReference type="Proteomes" id="UP000567179">
    <property type="component" value="Unassembled WGS sequence"/>
</dbReference>
<keyword evidence="9" id="KW-0472">Membrane</keyword>
<comment type="catalytic activity">
    <reaction evidence="10">
        <text>a 1,2-diacyl-sn-glycero-3-phospho-L-serine(in) = a 1,2-diacyl-sn-glycero-3-phospho-L-serine(out)</text>
        <dbReference type="Rhea" id="RHEA:38663"/>
        <dbReference type="ChEBI" id="CHEBI:57262"/>
    </reaction>
</comment>
<keyword evidence="8" id="KW-0445">Lipid transport</keyword>
<evidence type="ECO:0000256" key="6">
    <source>
        <dbReference type="ARBA" id="ARBA00022824"/>
    </source>
</evidence>
<evidence type="ECO:0000313" key="15">
    <source>
        <dbReference type="Proteomes" id="UP000567179"/>
    </source>
</evidence>
<dbReference type="GO" id="GO:0034727">
    <property type="term" value="P:piecemeal microautophagy of the nucleus"/>
    <property type="evidence" value="ECO:0007669"/>
    <property type="project" value="TreeGrafter"/>
</dbReference>
<dbReference type="GO" id="GO:0005789">
    <property type="term" value="C:endoplasmic reticulum membrane"/>
    <property type="evidence" value="ECO:0007669"/>
    <property type="project" value="UniProtKB-SubCell"/>
</dbReference>
<sequence length="1884" mass="206625">MSWFTSWIPDIPQFNFAIPASIQGRFISFILKKTLGHFLKPGQLDYHQIDSQIGSGYVQVSDLELDAQTINSYLNDLPVRLHTGAVSSVKVRIPWPNPLSSTLGFSVKSIHLVFHLTPQTGTAENLDLSDSVASVAHSFVQEELSSQEDAILWNSLNQEIHLSQDEANLIPGDFSNTSNADPTAPSFESDPAGVSVFAGLIERLLAKFEFDTEDIRITIVHPGNVALTLSIAEMKYSTRPTTVSPTSIDVGLQGETRTLTINGLSLSSCNLYSPYTAFPITPTTPAPISPSSSNSSIDEQTHMAMSQSLAFLPPKNHSPASSASSSMYESAMSNAHSLVFSSRPSHQEGSQIGDDTETRASPTPVPEHEVILTFGSQAIVFEISTPPPTHSFNDDPFITHASPSETKPELKASLAVGVVACLIRPWQVGALSRLCQALPSSEGRHAPVPESQASNNAAKIPPLEMRGELRAIVVLLMPSSTNQDEASGIQEFFARPLTPPASKLGYTRLHVDALVTEAVYRSDNQSLHVGIEDISLFFFIPNEASKLQAVPVLITDWNLLEQYSRDHVQPDLTSNDQSLPSFEDMDWSSANCNSYGVRLSRWRSQSSMSERPHPVRNNLKALNVSITLGKSEEDENEAVDKMEIVVETAPLHIRLHFGQLLQAGGPLSFLEDLYSTPIFISDGSSISSDHTVDQHHYQGRLSSTVRRPEVPDAQQSASRPIISVHMPLVRLSLRCPPPPPSSSNRSGSVILDFDSVKITTVAPLKSATAHFADDDTHAQRVNEFMMESAMLQAEFNRILLALSAANSSVATSLASIGVLQESVEAQESTDDDMLPPIRPKLSFIQRKERQSLPPVTALSIELPGVYLDVSKPKLDALQYWIDDLSQFLERASASDESPIPASGSTSIIGSRFFVNSRTASTISTTTTEKSETIVKIAVTEGFVKISLPRRDLEQSAARPFIVKCSDMDVLVELNPDRKHQTILTLGIMDMIVEDTTVDYTTRRFLVSTPSQSLSSRKPVVKLRISSSILPVSNTKETRVTATLSTFAFSFFLDTQWIPDLMKLVKNPPGTFESVVPNDRTRISLKIYDGSLCVFGVKNTGALAAYIQETTFSTDVVDDSDDSSFQLLANEFALLFIDHVEGHAHLDRPQSVSTWTAAGYALLAEVLISRVLLRLHLCADTLSALTPFFADLGNATSSGVEEDKPSQEYPATVDLTRSTERSLMSSVDDLAFKKVPAVGSAPDMIYDDLPSNTDYLDESFGAAAGLREILDEDVDEFDQNEYGQSIGQEDPHIISRVGGETIKVFDDHGLAPVEDYYLNIPPDNSQSRTESNNADLSVRVQDGHVNLFLYDGYDWAKTRKNIEEEVKGMRKRLLKIRQLVATGQMQDSTIEDTSALLYNSVRIGLLQDEDTLAEPSALIAAIDDELNDDLETSSQSSWQSLRPTGNIPKPRTKATRNSSLGKRLTRSKAPSMEFCLSGLTLEFDKYRPDNPLVSRTFATVRDLEILDHIKTSTWKKFLTELRADSRGNIRETGSNMVRVEIRGVRPVAGNAAEEVRLKAKLLPLRLYVDQDAVDFLKKFFSFQDPDASPASASNETGAFIQLGEIFPVDLKLDYKPRRVDYRALKEGKTIELMNFFHFDGAEMTLRHITLAGVTGWGKFFEMLNDLWTPDVKATQLVEVISGVAPIRSVVNVGSGVADLILLPIAQYKKDGRVVRGVQKGATSFVKSTAIEAIKMGAKLATGTQVILEQAEGILGGRFDLPITGDSVQVSASDDLQFDDVDEEATADLISKYAQQPGDLKEGVQSAYKSLHRNLSSAAQTILAVPMEVYERSGNEGPVRSVIRAVPIAVLKPMIGASEAVSKTLLGLHNTLDPNVRLENEAKYKM</sequence>
<feature type="compositionally biased region" description="Polar residues" evidence="13">
    <location>
        <begin position="1432"/>
        <end position="1442"/>
    </location>
</feature>
<dbReference type="PANTHER" id="PTHR13190">
    <property type="entry name" value="AUTOPHAGY-RELATED 2, ISOFORM A"/>
    <property type="match status" value="1"/>
</dbReference>
<evidence type="ECO:0000256" key="1">
    <source>
        <dbReference type="ARBA" id="ARBA00004406"/>
    </source>
</evidence>
<evidence type="ECO:0000256" key="10">
    <source>
        <dbReference type="ARBA" id="ARBA00024479"/>
    </source>
</evidence>
<gene>
    <name evidence="14" type="ORF">D9619_005647</name>
</gene>
<comment type="catalytic activity">
    <reaction evidence="12">
        <text>a 1,2-diacyl-sn-glycero-3-phosphocholine(in) = a 1,2-diacyl-sn-glycero-3-phosphocholine(out)</text>
        <dbReference type="Rhea" id="RHEA:38571"/>
        <dbReference type="ChEBI" id="CHEBI:57643"/>
    </reaction>
</comment>
<dbReference type="GO" id="GO:0043495">
    <property type="term" value="F:protein-membrane adaptor activity"/>
    <property type="evidence" value="ECO:0007669"/>
    <property type="project" value="TreeGrafter"/>
</dbReference>
<keyword evidence="15" id="KW-1185">Reference proteome</keyword>
<dbReference type="GO" id="GO:0000422">
    <property type="term" value="P:autophagy of mitochondrion"/>
    <property type="evidence" value="ECO:0007669"/>
    <property type="project" value="TreeGrafter"/>
</dbReference>
<evidence type="ECO:0000256" key="2">
    <source>
        <dbReference type="ARBA" id="ARBA00004623"/>
    </source>
</evidence>
<keyword evidence="6" id="KW-0256">Endoplasmic reticulum</keyword>
<protein>
    <recommendedName>
        <fullName evidence="4">Autophagy-related protein 2</fullName>
    </recommendedName>
</protein>
<evidence type="ECO:0000256" key="8">
    <source>
        <dbReference type="ARBA" id="ARBA00023055"/>
    </source>
</evidence>
<organism evidence="14 15">
    <name type="scientific">Psilocybe cf. subviscida</name>
    <dbReference type="NCBI Taxonomy" id="2480587"/>
    <lineage>
        <taxon>Eukaryota</taxon>
        <taxon>Fungi</taxon>
        <taxon>Dikarya</taxon>
        <taxon>Basidiomycota</taxon>
        <taxon>Agaricomycotina</taxon>
        <taxon>Agaricomycetes</taxon>
        <taxon>Agaricomycetidae</taxon>
        <taxon>Agaricales</taxon>
        <taxon>Agaricineae</taxon>
        <taxon>Strophariaceae</taxon>
        <taxon>Psilocybe</taxon>
    </lineage>
</organism>
<dbReference type="EMBL" id="JAACJJ010000001">
    <property type="protein sequence ID" value="KAF5330322.1"/>
    <property type="molecule type" value="Genomic_DNA"/>
</dbReference>
<feature type="region of interest" description="Disordered" evidence="13">
    <location>
        <begin position="340"/>
        <end position="364"/>
    </location>
</feature>
<dbReference type="GO" id="GO:0061709">
    <property type="term" value="P:reticulophagy"/>
    <property type="evidence" value="ECO:0007669"/>
    <property type="project" value="TreeGrafter"/>
</dbReference>
<dbReference type="GO" id="GO:0000045">
    <property type="term" value="P:autophagosome assembly"/>
    <property type="evidence" value="ECO:0007669"/>
    <property type="project" value="TreeGrafter"/>
</dbReference>
<keyword evidence="5" id="KW-0813">Transport</keyword>
<comment type="subcellular location">
    <subcellularLocation>
        <location evidence="1">Endoplasmic reticulum membrane</location>
        <topology evidence="1">Peripheral membrane protein</topology>
    </subcellularLocation>
    <subcellularLocation>
        <location evidence="2">Preautophagosomal structure membrane</location>
        <topology evidence="2">Peripheral membrane protein</topology>
    </subcellularLocation>
</comment>
<evidence type="ECO:0000256" key="12">
    <source>
        <dbReference type="ARBA" id="ARBA00024631"/>
    </source>
</evidence>
<dbReference type="GO" id="GO:0034045">
    <property type="term" value="C:phagophore assembly site membrane"/>
    <property type="evidence" value="ECO:0007669"/>
    <property type="project" value="UniProtKB-SubCell"/>
</dbReference>
<keyword evidence="7" id="KW-0072">Autophagy</keyword>
<accession>A0A8H5BXS4</accession>
<dbReference type="GO" id="GO:0061723">
    <property type="term" value="P:glycophagy"/>
    <property type="evidence" value="ECO:0007669"/>
    <property type="project" value="TreeGrafter"/>
</dbReference>
<comment type="similarity">
    <text evidence="3">Belongs to the ATG2 family.</text>
</comment>
<evidence type="ECO:0000256" key="9">
    <source>
        <dbReference type="ARBA" id="ARBA00023136"/>
    </source>
</evidence>
<reference evidence="14 15" key="1">
    <citation type="journal article" date="2020" name="ISME J.">
        <title>Uncovering the hidden diversity of litter-decomposition mechanisms in mushroom-forming fungi.</title>
        <authorList>
            <person name="Floudas D."/>
            <person name="Bentzer J."/>
            <person name="Ahren D."/>
            <person name="Johansson T."/>
            <person name="Persson P."/>
            <person name="Tunlid A."/>
        </authorList>
    </citation>
    <scope>NUCLEOTIDE SEQUENCE [LARGE SCALE GENOMIC DNA]</scope>
    <source>
        <strain evidence="14 15">CBS 101986</strain>
    </source>
</reference>
<evidence type="ECO:0000256" key="13">
    <source>
        <dbReference type="SAM" id="MobiDB-lite"/>
    </source>
</evidence>
<dbReference type="GO" id="GO:0006869">
    <property type="term" value="P:lipid transport"/>
    <property type="evidence" value="ECO:0007669"/>
    <property type="project" value="UniProtKB-KW"/>
</dbReference>
<name>A0A8H5BXS4_9AGAR</name>
<dbReference type="PANTHER" id="PTHR13190:SF1">
    <property type="entry name" value="AUTOPHAGY-RELATED 2, ISOFORM A"/>
    <property type="match status" value="1"/>
</dbReference>
<evidence type="ECO:0000256" key="4">
    <source>
        <dbReference type="ARBA" id="ARBA00018070"/>
    </source>
</evidence>
<evidence type="ECO:0000256" key="5">
    <source>
        <dbReference type="ARBA" id="ARBA00022448"/>
    </source>
</evidence>
<dbReference type="InterPro" id="IPR026849">
    <property type="entry name" value="ATG2"/>
</dbReference>
<feature type="compositionally biased region" description="Polar residues" evidence="13">
    <location>
        <begin position="340"/>
        <end position="350"/>
    </location>
</feature>
<dbReference type="Pfam" id="PF13329">
    <property type="entry name" value="ATG2_CAD"/>
    <property type="match status" value="1"/>
</dbReference>
<dbReference type="GO" id="GO:0032266">
    <property type="term" value="F:phosphatidylinositol-3-phosphate binding"/>
    <property type="evidence" value="ECO:0007669"/>
    <property type="project" value="TreeGrafter"/>
</dbReference>
<comment type="catalytic activity">
    <reaction evidence="11">
        <text>a 1,2-diacyl-sn-glycero-3-phosphoethanolamine(in) = a 1,2-diacyl-sn-glycero-3-phosphoethanolamine(out)</text>
        <dbReference type="Rhea" id="RHEA:38895"/>
        <dbReference type="ChEBI" id="CHEBI:64612"/>
    </reaction>
</comment>
<dbReference type="GO" id="GO:0061908">
    <property type="term" value="C:phagophore"/>
    <property type="evidence" value="ECO:0007669"/>
    <property type="project" value="TreeGrafter"/>
</dbReference>